<name>A0A7T2LNB1_9SPHN</name>
<accession>A0A7T2LNB1</accession>
<feature type="transmembrane region" description="Helical" evidence="1">
    <location>
        <begin position="71"/>
        <end position="89"/>
    </location>
</feature>
<keyword evidence="3" id="KW-1185">Reference proteome</keyword>
<evidence type="ECO:0000313" key="2">
    <source>
        <dbReference type="EMBL" id="QPQ56002.1"/>
    </source>
</evidence>
<dbReference type="RefSeq" id="WP_200972862.1">
    <property type="nucleotide sequence ID" value="NZ_CP065592.1"/>
</dbReference>
<dbReference type="Proteomes" id="UP000594873">
    <property type="component" value="Chromosome"/>
</dbReference>
<gene>
    <name evidence="2" type="ORF">IC614_05330</name>
</gene>
<evidence type="ECO:0000313" key="3">
    <source>
        <dbReference type="Proteomes" id="UP000594873"/>
    </source>
</evidence>
<protein>
    <recommendedName>
        <fullName evidence="4">5-bromo-4-chloroindolyl phosphate hydrolysis protein</fullName>
    </recommendedName>
</protein>
<dbReference type="AlphaFoldDB" id="A0A7T2LNB1"/>
<evidence type="ECO:0008006" key="4">
    <source>
        <dbReference type="Google" id="ProtNLM"/>
    </source>
</evidence>
<sequence length="232" mass="25650">MIGLGEAFDAAETFLRKHIKSKAVRAAEKRRKERKRHEAARKFGRAATATAVSGGSIAAYSLAVAPLATPLLLAGGVATVGLAVLAARWQGRTLKGFSREELTALPGKAESWLLDLRERMPREAGDPLDRVLSRLGDLQPQLGEIDPNSTLAWDARRLIGDHLPRLVRSYCELPAHARAEDPSFAYRLAQGLDTLADELGDLCTQVSRDRRLTFEAHQRFIQSRYRDDIKAE</sequence>
<keyword evidence="1" id="KW-1133">Transmembrane helix</keyword>
<keyword evidence="1" id="KW-0812">Transmembrane</keyword>
<organism evidence="2 3">
    <name type="scientific">Allosphingosinicella flava</name>
    <dbReference type="NCBI Taxonomy" id="2771430"/>
    <lineage>
        <taxon>Bacteria</taxon>
        <taxon>Pseudomonadati</taxon>
        <taxon>Pseudomonadota</taxon>
        <taxon>Alphaproteobacteria</taxon>
        <taxon>Sphingomonadales</taxon>
        <taxon>Sphingomonadaceae</taxon>
        <taxon>Allosphingosinicella</taxon>
    </lineage>
</organism>
<evidence type="ECO:0000256" key="1">
    <source>
        <dbReference type="SAM" id="Phobius"/>
    </source>
</evidence>
<dbReference type="KEGG" id="sflv:IC614_05330"/>
<dbReference type="EMBL" id="CP065592">
    <property type="protein sequence ID" value="QPQ56002.1"/>
    <property type="molecule type" value="Genomic_DNA"/>
</dbReference>
<keyword evidence="1" id="KW-0472">Membrane</keyword>
<reference evidence="2 3" key="1">
    <citation type="submission" date="2020-11" db="EMBL/GenBank/DDBJ databases">
        <title>Genome seq and assembly of Sphingosinicella sp.</title>
        <authorList>
            <person name="Chhetri G."/>
        </authorList>
    </citation>
    <scope>NUCLEOTIDE SEQUENCE [LARGE SCALE GENOMIC DNA]</scope>
    <source>
        <strain evidence="2 3">UDD2</strain>
    </source>
</reference>
<proteinExistence type="predicted"/>